<keyword evidence="2" id="KW-1185">Reference proteome</keyword>
<dbReference type="OrthoDB" id="9152922at2"/>
<organism evidence="1 2">
    <name type="scientific">Paraburkholderia silviterrae</name>
    <dbReference type="NCBI Taxonomy" id="2528715"/>
    <lineage>
        <taxon>Bacteria</taxon>
        <taxon>Pseudomonadati</taxon>
        <taxon>Pseudomonadota</taxon>
        <taxon>Betaproteobacteria</taxon>
        <taxon>Burkholderiales</taxon>
        <taxon>Burkholderiaceae</taxon>
        <taxon>Paraburkholderia</taxon>
    </lineage>
</organism>
<dbReference type="Pfam" id="PF11811">
    <property type="entry name" value="DUF3331"/>
    <property type="match status" value="1"/>
</dbReference>
<name>A0A4V2ZYL9_9BURK</name>
<gene>
    <name evidence="1" type="ORF">EYW47_24025</name>
</gene>
<dbReference type="EMBL" id="SMRP01000013">
    <property type="protein sequence ID" value="TDG20980.1"/>
    <property type="molecule type" value="Genomic_DNA"/>
</dbReference>
<proteinExistence type="predicted"/>
<comment type="caution">
    <text evidence="1">The sequence shown here is derived from an EMBL/GenBank/DDBJ whole genome shotgun (WGS) entry which is preliminary data.</text>
</comment>
<evidence type="ECO:0000313" key="2">
    <source>
        <dbReference type="Proteomes" id="UP000295722"/>
    </source>
</evidence>
<dbReference type="Proteomes" id="UP000295722">
    <property type="component" value="Unassembled WGS sequence"/>
</dbReference>
<sequence>MPPDTADSCNSGLGCRSLCCDAGEPARRFESGSAPLLHAHSINYGLRIMKNADPAGRTWCHTMTLLGLDSVVKTPRTRPFPCPARTEYGADAYPRCAVKVIERQGPSGATVAWSDPTACCYGEQLWRRCVARKSGICALSGQAIARGEAVYRPRFVQPAPRNFEAMILASVMEAIPLAEPV</sequence>
<reference evidence="1 2" key="1">
    <citation type="submission" date="2019-03" db="EMBL/GenBank/DDBJ databases">
        <title>Paraburkholderia sp. 4M-K11, isolated from subtropical forest soil.</title>
        <authorList>
            <person name="Gao Z.-H."/>
            <person name="Qiu L.-H."/>
        </authorList>
    </citation>
    <scope>NUCLEOTIDE SEQUENCE [LARGE SCALE GENOMIC DNA]</scope>
    <source>
        <strain evidence="1 2">4M-K11</strain>
    </source>
</reference>
<accession>A0A4V2ZYL9</accession>
<dbReference type="AlphaFoldDB" id="A0A4V2ZYL9"/>
<dbReference type="InterPro" id="IPR021769">
    <property type="entry name" value="DUF3331"/>
</dbReference>
<protein>
    <submittedName>
        <fullName evidence="1">DUF3331 domain-containing protein</fullName>
    </submittedName>
</protein>
<evidence type="ECO:0000313" key="1">
    <source>
        <dbReference type="EMBL" id="TDG20980.1"/>
    </source>
</evidence>